<feature type="domain" description="DUF4132" evidence="1">
    <location>
        <begin position="353"/>
        <end position="543"/>
    </location>
</feature>
<dbReference type="AlphaFoldDB" id="A0AAU7DI74"/>
<dbReference type="RefSeq" id="WP_348262257.1">
    <property type="nucleotide sequence ID" value="NZ_CP121196.1"/>
</dbReference>
<proteinExistence type="predicted"/>
<protein>
    <submittedName>
        <fullName evidence="3">DUF4132 domain-containing protein</fullName>
    </submittedName>
</protein>
<accession>A0AAU7DI74</accession>
<sequence>MAFLQNFREWRGTTDGGNDFRLGATMSEALQMAIDKVPKPLPGDLVLQLLRNYGSGLSWMLFGFPLRHFLSLLTRNEMTDEIRAELRRIMPHYSPTATGKIEPHLEEVRKLIVELIWVEGEKPLDPGRGPWSQIVFDQFKEYEEVARIGWEGLLEHCRSLEQTVPGAKWNKRSRELMAALGEERVTSRMLRWLALGPTPNQPRDAISPIEDSAYQKGVIWCLRLLEKREAAQAITDFALACLRKIPMIGAVSQKVGFAGVQALGAMDCTEAVAQLTRLRAKVKYTIALKLIEKSLQQAAERSGISREELEDFSLDGYGLDQQGTRKIMLEDVTAHLQLATDGGVSVSWWNAEGKLLKSPPPHVRKGFSKEIRALGPLAKEIEQSFAAQRFRIESSFLAPRSIPLQHWLQYYVEHPLLGFLGRRLIWAFSDGKGWERSGMWLDGRVRDAGGSPLDLAEKDFSGEAVSAAFKVRLWHPLTSNATEVQHWRERIFSSAIRQPFRQAFREFYEVSEDERQTRMYSNRFAGFYLRQHQLASLCRARGWEYRLMGSDFDGHNVPTRNLPQWNMQVQVHVDLPPDRDNALRDSGLGERSGFGINLFVESDQVRFYRDRHEIAVDEVPAMIFSEMMRDVDLFTSVCAIGEDENWRDEGDRTFGVSGERITMQELSAAISLRSDILTRVLPLMPIADRCRLEPSHLEVLGQLGRYRISLALGLAALVTDSGLRRLKIQQKLLAAVVMQLDDVPAELDYRTEMILRKAHLLADDWKIEDPELIRQFMPK</sequence>
<organism evidence="3">
    <name type="scientific">Telmatobacter sp. DSM 110680</name>
    <dbReference type="NCBI Taxonomy" id="3036704"/>
    <lineage>
        <taxon>Bacteria</taxon>
        <taxon>Pseudomonadati</taxon>
        <taxon>Acidobacteriota</taxon>
        <taxon>Terriglobia</taxon>
        <taxon>Terriglobales</taxon>
        <taxon>Acidobacteriaceae</taxon>
        <taxon>Telmatobacter</taxon>
    </lineage>
</organism>
<evidence type="ECO:0000259" key="1">
    <source>
        <dbReference type="Pfam" id="PF13569"/>
    </source>
</evidence>
<dbReference type="InterPro" id="IPR056639">
    <property type="entry name" value="DUF7737"/>
</dbReference>
<gene>
    <name evidence="3" type="ORF">P8935_20935</name>
</gene>
<reference evidence="3" key="1">
    <citation type="submission" date="2023-03" db="EMBL/GenBank/DDBJ databases">
        <title>Edaphobacter sp.</title>
        <authorList>
            <person name="Huber K.J."/>
            <person name="Papendorf J."/>
            <person name="Pilke C."/>
            <person name="Bunk B."/>
            <person name="Sproeer C."/>
            <person name="Pester M."/>
        </authorList>
    </citation>
    <scope>NUCLEOTIDE SEQUENCE</scope>
    <source>
        <strain evidence="3">DSM 110680</strain>
    </source>
</reference>
<evidence type="ECO:0000259" key="2">
    <source>
        <dbReference type="Pfam" id="PF24879"/>
    </source>
</evidence>
<dbReference type="InterPro" id="IPR025406">
    <property type="entry name" value="DUF4132"/>
</dbReference>
<dbReference type="Pfam" id="PF13569">
    <property type="entry name" value="DUF4132"/>
    <property type="match status" value="1"/>
</dbReference>
<feature type="domain" description="DUF7737" evidence="2">
    <location>
        <begin position="671"/>
        <end position="775"/>
    </location>
</feature>
<name>A0AAU7DI74_9BACT</name>
<dbReference type="EMBL" id="CP121196">
    <property type="protein sequence ID" value="XBH17025.1"/>
    <property type="molecule type" value="Genomic_DNA"/>
</dbReference>
<evidence type="ECO:0000313" key="3">
    <source>
        <dbReference type="EMBL" id="XBH17025.1"/>
    </source>
</evidence>
<dbReference type="Pfam" id="PF24879">
    <property type="entry name" value="DUF7737"/>
    <property type="match status" value="1"/>
</dbReference>